<evidence type="ECO:0000256" key="5">
    <source>
        <dbReference type="ARBA" id="ARBA00023237"/>
    </source>
</evidence>
<dbReference type="Proteomes" id="UP001500167">
    <property type="component" value="Unassembled WGS sequence"/>
</dbReference>
<dbReference type="RefSeq" id="WP_346088979.1">
    <property type="nucleotide sequence ID" value="NZ_BAAAZK010000010.1"/>
</dbReference>
<comment type="caution">
    <text evidence="7">The sequence shown here is derived from an EMBL/GenBank/DDBJ whole genome shotgun (WGS) entry which is preliminary data.</text>
</comment>
<evidence type="ECO:0000313" key="7">
    <source>
        <dbReference type="EMBL" id="GAA4186204.1"/>
    </source>
</evidence>
<dbReference type="CDD" id="cd08977">
    <property type="entry name" value="SusD"/>
    <property type="match status" value="1"/>
</dbReference>
<dbReference type="InterPro" id="IPR011990">
    <property type="entry name" value="TPR-like_helical_dom_sf"/>
</dbReference>
<evidence type="ECO:0000256" key="1">
    <source>
        <dbReference type="ARBA" id="ARBA00004442"/>
    </source>
</evidence>
<dbReference type="PROSITE" id="PS51257">
    <property type="entry name" value="PROKAR_LIPOPROTEIN"/>
    <property type="match status" value="1"/>
</dbReference>
<comment type="similarity">
    <text evidence="2">Belongs to the SusD family.</text>
</comment>
<dbReference type="InterPro" id="IPR012944">
    <property type="entry name" value="SusD_RagB_dom"/>
</dbReference>
<sequence length="509" mass="57853">MMFKIKKYNQWGKYLLLAMGISVLSTSCNKKLDIVAVNVGSEGKEWASISDTRAHLMGMYGLMRAAMVDNYGHWVYGEMRYGDFNSYSRADLRVVQENKLKSAYPLIKGLTDWRRFYAVINAASLFIERAPEVLSKDSRYTERDLKYDIAQARTIRALMYFYMVRIWGEVPLLKDSYDNGSFVEVAKASEATVLAFAESELLNAAQDLPYVYALGTQSYYGESYGTWVGVLVNKITAYSLLAHIAAWQGKYINADVYSKFVVDNYSKTNLSLMSVPNLVNPTTGLFGPSTQAQILAVRASYELGEATNTGHIESLTLGYPIVTKAKPDIYVNRDTINKIFDDVNDTRFGIDSVSGLVRTNYFTNYNGDIPIFSKIKVIRNGSGDSDFSIFGSNLVFTRLEDIFLLQAEAKAVLGQKDESIKYLNMIKAQRGLKPYINNSPKDLLEEIFLERRRELMGEGWRWYDQIRLAKIKKNNPRLNALIENGGIYWPISSDVLERNSKLEQNSYWK</sequence>
<keyword evidence="3" id="KW-0732">Signal</keyword>
<evidence type="ECO:0000313" key="8">
    <source>
        <dbReference type="Proteomes" id="UP001500167"/>
    </source>
</evidence>
<dbReference type="Gene3D" id="1.25.40.390">
    <property type="match status" value="1"/>
</dbReference>
<dbReference type="Pfam" id="PF07980">
    <property type="entry name" value="SusD_RagB"/>
    <property type="match status" value="1"/>
</dbReference>
<feature type="domain" description="RagB/SusD" evidence="6">
    <location>
        <begin position="392"/>
        <end position="508"/>
    </location>
</feature>
<protein>
    <submittedName>
        <fullName evidence="7">RagB/SusD family nutrient uptake outer membrane protein</fullName>
    </submittedName>
</protein>
<proteinExistence type="inferred from homology"/>
<keyword evidence="8" id="KW-1185">Reference proteome</keyword>
<reference evidence="8" key="1">
    <citation type="journal article" date="2019" name="Int. J. Syst. Evol. Microbiol.">
        <title>The Global Catalogue of Microorganisms (GCM) 10K type strain sequencing project: providing services to taxonomists for standard genome sequencing and annotation.</title>
        <authorList>
            <consortium name="The Broad Institute Genomics Platform"/>
            <consortium name="The Broad Institute Genome Sequencing Center for Infectious Disease"/>
            <person name="Wu L."/>
            <person name="Ma J."/>
        </authorList>
    </citation>
    <scope>NUCLEOTIDE SEQUENCE [LARGE SCALE GENOMIC DNA]</scope>
    <source>
        <strain evidence="8">JCM 16722</strain>
    </source>
</reference>
<evidence type="ECO:0000256" key="4">
    <source>
        <dbReference type="ARBA" id="ARBA00023136"/>
    </source>
</evidence>
<dbReference type="EMBL" id="BAAAZK010000010">
    <property type="protein sequence ID" value="GAA4186204.1"/>
    <property type="molecule type" value="Genomic_DNA"/>
</dbReference>
<evidence type="ECO:0000256" key="3">
    <source>
        <dbReference type="ARBA" id="ARBA00022729"/>
    </source>
</evidence>
<gene>
    <name evidence="7" type="ORF">GCM10022218_49210</name>
</gene>
<keyword evidence="4" id="KW-0472">Membrane</keyword>
<name>A0ABP8AM45_9SPHI</name>
<organism evidence="7 8">
    <name type="scientific">Sphingobacterium ginsenosidimutans</name>
    <dbReference type="NCBI Taxonomy" id="687845"/>
    <lineage>
        <taxon>Bacteria</taxon>
        <taxon>Pseudomonadati</taxon>
        <taxon>Bacteroidota</taxon>
        <taxon>Sphingobacteriia</taxon>
        <taxon>Sphingobacteriales</taxon>
        <taxon>Sphingobacteriaceae</taxon>
        <taxon>Sphingobacterium</taxon>
    </lineage>
</organism>
<accession>A0ABP8AM45</accession>
<evidence type="ECO:0000256" key="2">
    <source>
        <dbReference type="ARBA" id="ARBA00006275"/>
    </source>
</evidence>
<keyword evidence="5" id="KW-0998">Cell outer membrane</keyword>
<dbReference type="SUPFAM" id="SSF48452">
    <property type="entry name" value="TPR-like"/>
    <property type="match status" value="1"/>
</dbReference>
<evidence type="ECO:0000259" key="6">
    <source>
        <dbReference type="Pfam" id="PF07980"/>
    </source>
</evidence>
<comment type="subcellular location">
    <subcellularLocation>
        <location evidence="1">Cell outer membrane</location>
    </subcellularLocation>
</comment>